<keyword evidence="1" id="KW-0812">Transmembrane</keyword>
<feature type="transmembrane region" description="Helical" evidence="1">
    <location>
        <begin position="56"/>
        <end position="74"/>
    </location>
</feature>
<evidence type="ECO:0000313" key="2">
    <source>
        <dbReference type="EMBL" id="ODN66099.1"/>
    </source>
</evidence>
<feature type="transmembrane region" description="Helical" evidence="1">
    <location>
        <begin position="145"/>
        <end position="168"/>
    </location>
</feature>
<feature type="transmembrane region" description="Helical" evidence="1">
    <location>
        <begin position="115"/>
        <end position="133"/>
    </location>
</feature>
<dbReference type="STRING" id="291169.A9E74_02194"/>
<feature type="transmembrane region" description="Helical" evidence="1">
    <location>
        <begin position="86"/>
        <end position="103"/>
    </location>
</feature>
<evidence type="ECO:0000313" key="3">
    <source>
        <dbReference type="Proteomes" id="UP000094379"/>
    </source>
</evidence>
<dbReference type="EMBL" id="MCRI01000028">
    <property type="protein sequence ID" value="ODN66099.1"/>
    <property type="molecule type" value="Genomic_DNA"/>
</dbReference>
<sequence>MPDRLTIINFLLFQLGWFVCVLSGAAQLNSPAVIFTAAFLIIHFRFYSWKQTDYKLVLAAILIGVVLDSSWSAWSLMAYQAQTIEPIAPWWIWCLWINFALTLNHSMSWLLKRRLLAGVFSAIASPISYYAGSRMGALDWIQPEILIVVLAISWGLAIPLLLTLAIYWRHQESGKQHAVV</sequence>
<dbReference type="RefSeq" id="WP_069296596.1">
    <property type="nucleotide sequence ID" value="NZ_MCRI01000028.1"/>
</dbReference>
<feature type="transmembrane region" description="Helical" evidence="1">
    <location>
        <begin position="32"/>
        <end position="49"/>
    </location>
</feature>
<proteinExistence type="predicted"/>
<dbReference type="Pfam" id="PF11086">
    <property type="entry name" value="DUF2878"/>
    <property type="match status" value="1"/>
</dbReference>
<feature type="transmembrane region" description="Helical" evidence="1">
    <location>
        <begin position="7"/>
        <end position="26"/>
    </location>
</feature>
<gene>
    <name evidence="2" type="ORF">A9E74_02194</name>
</gene>
<dbReference type="PATRIC" id="fig|291169.3.peg.2204"/>
<keyword evidence="1" id="KW-1133">Transmembrane helix</keyword>
<evidence type="ECO:0008006" key="4">
    <source>
        <dbReference type="Google" id="ProtNLM"/>
    </source>
</evidence>
<dbReference type="AlphaFoldDB" id="A0A1E3GPY2"/>
<dbReference type="Proteomes" id="UP000094379">
    <property type="component" value="Unassembled WGS sequence"/>
</dbReference>
<dbReference type="InterPro" id="IPR021306">
    <property type="entry name" value="DUF2878"/>
</dbReference>
<keyword evidence="1" id="KW-0472">Membrane</keyword>
<comment type="caution">
    <text evidence="2">The sequence shown here is derived from an EMBL/GenBank/DDBJ whole genome shotgun (WGS) entry which is preliminary data.</text>
</comment>
<organism evidence="2 3">
    <name type="scientific">Methylophaga muralis</name>
    <dbReference type="NCBI Taxonomy" id="291169"/>
    <lineage>
        <taxon>Bacteria</taxon>
        <taxon>Pseudomonadati</taxon>
        <taxon>Pseudomonadota</taxon>
        <taxon>Gammaproteobacteria</taxon>
        <taxon>Thiotrichales</taxon>
        <taxon>Piscirickettsiaceae</taxon>
        <taxon>Methylophaga</taxon>
    </lineage>
</organism>
<name>A0A1E3GPY2_9GAMM</name>
<keyword evidence="3" id="KW-1185">Reference proteome</keyword>
<protein>
    <recommendedName>
        <fullName evidence="4">DUF2878 domain-containing protein</fullName>
    </recommendedName>
</protein>
<reference evidence="2 3" key="1">
    <citation type="submission" date="2016-07" db="EMBL/GenBank/DDBJ databases">
        <title>Draft Genome Sequence of Methylophaga muralis Bur 1.</title>
        <authorList>
            <person name="Vasilenko O.V."/>
            <person name="Doronina N.V."/>
            <person name="Shmareva M.N."/>
            <person name="Tarlachkov S.V."/>
            <person name="Mustakhimov I."/>
            <person name="Trotsenko Y.A."/>
        </authorList>
    </citation>
    <scope>NUCLEOTIDE SEQUENCE [LARGE SCALE GENOMIC DNA]</scope>
    <source>
        <strain evidence="2 3">Bur 1</strain>
    </source>
</reference>
<accession>A0A1E3GPY2</accession>
<evidence type="ECO:0000256" key="1">
    <source>
        <dbReference type="SAM" id="Phobius"/>
    </source>
</evidence>